<feature type="compositionally biased region" description="Low complexity" evidence="10">
    <location>
        <begin position="322"/>
        <end position="335"/>
    </location>
</feature>
<dbReference type="GO" id="GO:0004674">
    <property type="term" value="F:protein serine/threonine kinase activity"/>
    <property type="evidence" value="ECO:0007669"/>
    <property type="project" value="UniProtKB-KW"/>
</dbReference>
<feature type="compositionally biased region" description="Polar residues" evidence="10">
    <location>
        <begin position="341"/>
        <end position="356"/>
    </location>
</feature>
<keyword evidence="3" id="KW-0808">Transferase</keyword>
<evidence type="ECO:0000256" key="5">
    <source>
        <dbReference type="ARBA" id="ARBA00022777"/>
    </source>
</evidence>
<comment type="catalytic activity">
    <reaction evidence="7">
        <text>L-seryl-[protein] + ATP = O-phospho-L-seryl-[protein] + ADP + H(+)</text>
        <dbReference type="Rhea" id="RHEA:17989"/>
        <dbReference type="Rhea" id="RHEA-COMP:9863"/>
        <dbReference type="Rhea" id="RHEA-COMP:11604"/>
        <dbReference type="ChEBI" id="CHEBI:15378"/>
        <dbReference type="ChEBI" id="CHEBI:29999"/>
        <dbReference type="ChEBI" id="CHEBI:30616"/>
        <dbReference type="ChEBI" id="CHEBI:83421"/>
        <dbReference type="ChEBI" id="CHEBI:456216"/>
        <dbReference type="EC" id="2.7.12.1"/>
    </reaction>
</comment>
<evidence type="ECO:0000256" key="1">
    <source>
        <dbReference type="ARBA" id="ARBA00013203"/>
    </source>
</evidence>
<proteinExistence type="predicted"/>
<feature type="region of interest" description="Disordered" evidence="10">
    <location>
        <begin position="196"/>
        <end position="227"/>
    </location>
</feature>
<dbReference type="InterPro" id="IPR011009">
    <property type="entry name" value="Kinase-like_dom_sf"/>
</dbReference>
<evidence type="ECO:0000256" key="4">
    <source>
        <dbReference type="ARBA" id="ARBA00022741"/>
    </source>
</evidence>
<evidence type="ECO:0000313" key="12">
    <source>
        <dbReference type="Proteomes" id="UP000646548"/>
    </source>
</evidence>
<evidence type="ECO:0000313" key="11">
    <source>
        <dbReference type="EMBL" id="KAF6738452.1"/>
    </source>
</evidence>
<protein>
    <recommendedName>
        <fullName evidence="1">dual-specificity kinase</fullName>
        <ecNumber evidence="1">2.7.12.1</ecNumber>
    </recommendedName>
</protein>
<gene>
    <name evidence="11" type="ORF">FQA47_015476</name>
</gene>
<dbReference type="GO" id="GO:0005856">
    <property type="term" value="C:cytoskeleton"/>
    <property type="evidence" value="ECO:0007669"/>
    <property type="project" value="TreeGrafter"/>
</dbReference>
<dbReference type="PANTHER" id="PTHR24058">
    <property type="entry name" value="DUAL SPECIFICITY PROTEIN KINASE"/>
    <property type="match status" value="1"/>
</dbReference>
<evidence type="ECO:0000256" key="9">
    <source>
        <dbReference type="ARBA" id="ARBA00051680"/>
    </source>
</evidence>
<feature type="region of interest" description="Disordered" evidence="10">
    <location>
        <begin position="310"/>
        <end position="362"/>
    </location>
</feature>
<dbReference type="Proteomes" id="UP000646548">
    <property type="component" value="Unassembled WGS sequence"/>
</dbReference>
<keyword evidence="2" id="KW-0723">Serine/threonine-protein kinase</keyword>
<keyword evidence="5 11" id="KW-0418">Kinase</keyword>
<dbReference type="GO" id="GO:0005737">
    <property type="term" value="C:cytoplasm"/>
    <property type="evidence" value="ECO:0007669"/>
    <property type="project" value="TreeGrafter"/>
</dbReference>
<feature type="compositionally biased region" description="Polar residues" evidence="10">
    <location>
        <begin position="310"/>
        <end position="321"/>
    </location>
</feature>
<dbReference type="Gene3D" id="1.10.510.10">
    <property type="entry name" value="Transferase(Phosphotransferase) domain 1"/>
    <property type="match status" value="1"/>
</dbReference>
<dbReference type="AlphaFoldDB" id="A0A834FRB9"/>
<comment type="catalytic activity">
    <reaction evidence="9">
        <text>L-tyrosyl-[protein] + ATP = O-phospho-L-tyrosyl-[protein] + ADP + H(+)</text>
        <dbReference type="Rhea" id="RHEA:10596"/>
        <dbReference type="Rhea" id="RHEA-COMP:10136"/>
        <dbReference type="Rhea" id="RHEA-COMP:20101"/>
        <dbReference type="ChEBI" id="CHEBI:15378"/>
        <dbReference type="ChEBI" id="CHEBI:30616"/>
        <dbReference type="ChEBI" id="CHEBI:46858"/>
        <dbReference type="ChEBI" id="CHEBI:61978"/>
        <dbReference type="ChEBI" id="CHEBI:456216"/>
        <dbReference type="EC" id="2.7.12.1"/>
    </reaction>
</comment>
<dbReference type="SUPFAM" id="SSF56112">
    <property type="entry name" value="Protein kinase-like (PK-like)"/>
    <property type="match status" value="1"/>
</dbReference>
<dbReference type="InterPro" id="IPR042521">
    <property type="entry name" value="DYRK"/>
</dbReference>
<dbReference type="EMBL" id="WKFB01000027">
    <property type="protein sequence ID" value="KAF6738452.1"/>
    <property type="molecule type" value="Genomic_DNA"/>
</dbReference>
<accession>A0A834FRB9</accession>
<evidence type="ECO:0000256" key="6">
    <source>
        <dbReference type="ARBA" id="ARBA00022840"/>
    </source>
</evidence>
<dbReference type="Gene3D" id="3.30.200.20">
    <property type="entry name" value="Phosphorylase Kinase, domain 1"/>
    <property type="match status" value="2"/>
</dbReference>
<evidence type="ECO:0000256" key="3">
    <source>
        <dbReference type="ARBA" id="ARBA00022679"/>
    </source>
</evidence>
<name>A0A834FRB9_ORYME</name>
<feature type="compositionally biased region" description="Polar residues" evidence="10">
    <location>
        <begin position="85"/>
        <end position="100"/>
    </location>
</feature>
<comment type="catalytic activity">
    <reaction evidence="8">
        <text>L-threonyl-[protein] + ATP = O-phospho-L-threonyl-[protein] + ADP + H(+)</text>
        <dbReference type="Rhea" id="RHEA:46608"/>
        <dbReference type="Rhea" id="RHEA-COMP:11060"/>
        <dbReference type="Rhea" id="RHEA-COMP:11605"/>
        <dbReference type="ChEBI" id="CHEBI:15378"/>
        <dbReference type="ChEBI" id="CHEBI:30013"/>
        <dbReference type="ChEBI" id="CHEBI:30616"/>
        <dbReference type="ChEBI" id="CHEBI:61977"/>
        <dbReference type="ChEBI" id="CHEBI:456216"/>
        <dbReference type="EC" id="2.7.12.1"/>
    </reaction>
</comment>
<dbReference type="PANTHER" id="PTHR24058:SF51">
    <property type="entry name" value="DUAL SPECIFICITY TYROSINE-PHOSPHORYLATION-REGULATED KINASE 2"/>
    <property type="match status" value="1"/>
</dbReference>
<dbReference type="GO" id="GO:0004712">
    <property type="term" value="F:protein serine/threonine/tyrosine kinase activity"/>
    <property type="evidence" value="ECO:0007669"/>
    <property type="project" value="UniProtKB-EC"/>
</dbReference>
<comment type="caution">
    <text evidence="11">The sequence shown here is derived from an EMBL/GenBank/DDBJ whole genome shotgun (WGS) entry which is preliminary data.</text>
</comment>
<dbReference type="GO" id="GO:0005524">
    <property type="term" value="F:ATP binding"/>
    <property type="evidence" value="ECO:0007669"/>
    <property type="project" value="UniProtKB-KW"/>
</dbReference>
<evidence type="ECO:0000256" key="10">
    <source>
        <dbReference type="SAM" id="MobiDB-lite"/>
    </source>
</evidence>
<dbReference type="GO" id="GO:0005634">
    <property type="term" value="C:nucleus"/>
    <property type="evidence" value="ECO:0007669"/>
    <property type="project" value="TreeGrafter"/>
</dbReference>
<evidence type="ECO:0000256" key="2">
    <source>
        <dbReference type="ARBA" id="ARBA00022527"/>
    </source>
</evidence>
<evidence type="ECO:0000256" key="7">
    <source>
        <dbReference type="ARBA" id="ARBA00049003"/>
    </source>
</evidence>
<keyword evidence="6" id="KW-0067">ATP-binding</keyword>
<keyword evidence="4" id="KW-0547">Nucleotide-binding</keyword>
<dbReference type="InterPro" id="IPR050494">
    <property type="entry name" value="Ser_Thr_dual-spec_kinase"/>
</dbReference>
<organism evidence="11 12">
    <name type="scientific">Oryzias melastigma</name>
    <name type="common">Marine medaka</name>
    <dbReference type="NCBI Taxonomy" id="30732"/>
    <lineage>
        <taxon>Eukaryota</taxon>
        <taxon>Metazoa</taxon>
        <taxon>Chordata</taxon>
        <taxon>Craniata</taxon>
        <taxon>Vertebrata</taxon>
        <taxon>Euteleostomi</taxon>
        <taxon>Actinopterygii</taxon>
        <taxon>Neopterygii</taxon>
        <taxon>Teleostei</taxon>
        <taxon>Neoteleostei</taxon>
        <taxon>Acanthomorphata</taxon>
        <taxon>Ovalentaria</taxon>
        <taxon>Atherinomorphae</taxon>
        <taxon>Beloniformes</taxon>
        <taxon>Adrianichthyidae</taxon>
        <taxon>Oryziinae</taxon>
        <taxon>Oryzias</taxon>
    </lineage>
</organism>
<feature type="region of interest" description="Disordered" evidence="10">
    <location>
        <begin position="29"/>
        <end position="110"/>
    </location>
</feature>
<dbReference type="EC" id="2.7.12.1" evidence="1"/>
<dbReference type="Gene3D" id="3.30.10.30">
    <property type="entry name" value="DYRK"/>
    <property type="match status" value="1"/>
</dbReference>
<sequence length="362" mass="39179">MTIRSVELTDPSLFSEVRHELDQTSEMIGKAGEPVCSPGHSGSQTTSPVALPPLRTSNHNPLTPNGLAPLGSTRPGLPLPERQTSEAAQHGRQSSATSNKPADGKPKSNPLTAEQAMKQFMSKMSSFEHHEVFGFPEVYFIGPNAKKRSGVLGGPNNGGYDDDQGSYIQVPHDHIAYRYEVLKVIGKGSFGQVRRAGPSGSLGCGEGLRPQSPDPRGPEDGPQREALPPAGAEEIRILEHLKKQDKDSGMNVIHMLENFTFRNHICMTFELLSMNLYELIKKNKFQGFSLPLVRKFAHSSCSVWTRCTRTGSSTATSNRRTSYSSSKAGAASRSSTLVPAASSTRGFTPTSSPGSTEHQRSF</sequence>
<reference evidence="11" key="1">
    <citation type="journal article" name="BMC Genomics">
        <title>Long-read sequencing and de novo genome assembly of marine medaka (Oryzias melastigma).</title>
        <authorList>
            <person name="Liang P."/>
            <person name="Saqib H.S.A."/>
            <person name="Ni X."/>
            <person name="Shen Y."/>
        </authorList>
    </citation>
    <scope>NUCLEOTIDE SEQUENCE</scope>
    <source>
        <strain evidence="11">Bigg-433</strain>
    </source>
</reference>
<evidence type="ECO:0000256" key="8">
    <source>
        <dbReference type="ARBA" id="ARBA00049308"/>
    </source>
</evidence>